<organism evidence="2 3">
    <name type="scientific">Rubus argutus</name>
    <name type="common">Southern blackberry</name>
    <dbReference type="NCBI Taxonomy" id="59490"/>
    <lineage>
        <taxon>Eukaryota</taxon>
        <taxon>Viridiplantae</taxon>
        <taxon>Streptophyta</taxon>
        <taxon>Embryophyta</taxon>
        <taxon>Tracheophyta</taxon>
        <taxon>Spermatophyta</taxon>
        <taxon>Magnoliopsida</taxon>
        <taxon>eudicotyledons</taxon>
        <taxon>Gunneridae</taxon>
        <taxon>Pentapetalae</taxon>
        <taxon>rosids</taxon>
        <taxon>fabids</taxon>
        <taxon>Rosales</taxon>
        <taxon>Rosaceae</taxon>
        <taxon>Rosoideae</taxon>
        <taxon>Rosoideae incertae sedis</taxon>
        <taxon>Rubus</taxon>
    </lineage>
</organism>
<name>A0AAW1XKF1_RUBAR</name>
<dbReference type="InterPro" id="IPR001810">
    <property type="entry name" value="F-box_dom"/>
</dbReference>
<dbReference type="Gene3D" id="3.80.10.10">
    <property type="entry name" value="Ribonuclease Inhibitor"/>
    <property type="match status" value="1"/>
</dbReference>
<dbReference type="PROSITE" id="PS50181">
    <property type="entry name" value="FBOX"/>
    <property type="match status" value="1"/>
</dbReference>
<comment type="caution">
    <text evidence="2">The sequence shown here is derived from an EMBL/GenBank/DDBJ whole genome shotgun (WGS) entry which is preliminary data.</text>
</comment>
<dbReference type="SUPFAM" id="SSF52047">
    <property type="entry name" value="RNI-like"/>
    <property type="match status" value="1"/>
</dbReference>
<dbReference type="AlphaFoldDB" id="A0AAW1XKF1"/>
<evidence type="ECO:0000313" key="2">
    <source>
        <dbReference type="EMBL" id="KAK9936880.1"/>
    </source>
</evidence>
<feature type="domain" description="F-box" evidence="1">
    <location>
        <begin position="14"/>
        <end position="62"/>
    </location>
</feature>
<dbReference type="InterPro" id="IPR032675">
    <property type="entry name" value="LRR_dom_sf"/>
</dbReference>
<accession>A0AAW1XKF1</accession>
<dbReference type="PANTHER" id="PTHR38926">
    <property type="entry name" value="F-BOX DOMAIN CONTAINING PROTEIN, EXPRESSED"/>
    <property type="match status" value="1"/>
</dbReference>
<dbReference type="Pfam" id="PF12937">
    <property type="entry name" value="F-box-like"/>
    <property type="match status" value="1"/>
</dbReference>
<proteinExistence type="predicted"/>
<evidence type="ECO:0000313" key="3">
    <source>
        <dbReference type="Proteomes" id="UP001457282"/>
    </source>
</evidence>
<protein>
    <recommendedName>
        <fullName evidence="1">F-box domain-containing protein</fullName>
    </recommendedName>
</protein>
<dbReference type="PANTHER" id="PTHR38926:SF2">
    <property type="entry name" value="F-BOX_LRR-REPEAT PROTEIN 21-RELATED"/>
    <property type="match status" value="1"/>
</dbReference>
<dbReference type="InterPro" id="IPR036047">
    <property type="entry name" value="F-box-like_dom_sf"/>
</dbReference>
<sequence>MRKSSRRTAHGGRNRNWTELPDDITALILSRLGTLEILRTAQRVCMTWLRICKENSLVWKTIYIHDENYIDMTYLDKICRHVIDLSSGNLVDVSIEYIGTDQLLKYMAESSSGIRRLRFVNCTRLTDEGFSEVALKLPLLEDLDISKCDNISSKSLQVVTCSFPLLKSCILNSLKLDISSESRCFCMVDYSHG</sequence>
<gene>
    <name evidence="2" type="ORF">M0R45_013702</name>
</gene>
<evidence type="ECO:0000259" key="1">
    <source>
        <dbReference type="PROSITE" id="PS50181"/>
    </source>
</evidence>
<reference evidence="2 3" key="1">
    <citation type="journal article" date="2023" name="G3 (Bethesda)">
        <title>A chromosome-length genome assembly and annotation of blackberry (Rubus argutus, cv. 'Hillquist').</title>
        <authorList>
            <person name="Bruna T."/>
            <person name="Aryal R."/>
            <person name="Dudchenko O."/>
            <person name="Sargent D.J."/>
            <person name="Mead D."/>
            <person name="Buti M."/>
            <person name="Cavallini A."/>
            <person name="Hytonen T."/>
            <person name="Andres J."/>
            <person name="Pham M."/>
            <person name="Weisz D."/>
            <person name="Mascagni F."/>
            <person name="Usai G."/>
            <person name="Natali L."/>
            <person name="Bassil N."/>
            <person name="Fernandez G.E."/>
            <person name="Lomsadze A."/>
            <person name="Armour M."/>
            <person name="Olukolu B."/>
            <person name="Poorten T."/>
            <person name="Britton C."/>
            <person name="Davik J."/>
            <person name="Ashrafi H."/>
            <person name="Aiden E.L."/>
            <person name="Borodovsky M."/>
            <person name="Worthington M."/>
        </authorList>
    </citation>
    <scope>NUCLEOTIDE SEQUENCE [LARGE SCALE GENOMIC DNA]</scope>
    <source>
        <strain evidence="2">PI 553951</strain>
    </source>
</reference>
<dbReference type="CDD" id="cd22164">
    <property type="entry name" value="F-box_AtSKIP19-like"/>
    <property type="match status" value="1"/>
</dbReference>
<dbReference type="EMBL" id="JBEDUW010000003">
    <property type="protein sequence ID" value="KAK9936880.1"/>
    <property type="molecule type" value="Genomic_DNA"/>
</dbReference>
<dbReference type="SMART" id="SM00367">
    <property type="entry name" value="LRR_CC"/>
    <property type="match status" value="2"/>
</dbReference>
<keyword evidence="3" id="KW-1185">Reference proteome</keyword>
<dbReference type="InterPro" id="IPR006553">
    <property type="entry name" value="Leu-rich_rpt_Cys-con_subtyp"/>
</dbReference>
<dbReference type="SUPFAM" id="SSF81383">
    <property type="entry name" value="F-box domain"/>
    <property type="match status" value="1"/>
</dbReference>
<dbReference type="Proteomes" id="UP001457282">
    <property type="component" value="Unassembled WGS sequence"/>
</dbReference>